<evidence type="ECO:0000259" key="15">
    <source>
        <dbReference type="PROSITE" id="PS50109"/>
    </source>
</evidence>
<dbReference type="InterPro" id="IPR004358">
    <property type="entry name" value="Sig_transdc_His_kin-like_C"/>
</dbReference>
<protein>
    <recommendedName>
        <fullName evidence="3">histidine kinase</fullName>
        <ecNumber evidence="3">2.7.13.3</ecNumber>
    </recommendedName>
</protein>
<evidence type="ECO:0000256" key="9">
    <source>
        <dbReference type="ARBA" id="ARBA00022777"/>
    </source>
</evidence>
<keyword evidence="5" id="KW-0597">Phosphoprotein</keyword>
<dbReference type="EMBL" id="ADGH01000016">
    <property type="protein sequence ID" value="EHG23871.1"/>
    <property type="molecule type" value="Genomic_DNA"/>
</dbReference>
<dbReference type="InterPro" id="IPR005467">
    <property type="entry name" value="His_kinase_dom"/>
</dbReference>
<feature type="transmembrane region" description="Helical" evidence="14">
    <location>
        <begin position="12"/>
        <end position="36"/>
    </location>
</feature>
<evidence type="ECO:0000256" key="6">
    <source>
        <dbReference type="ARBA" id="ARBA00022679"/>
    </source>
</evidence>
<dbReference type="SMART" id="SM00387">
    <property type="entry name" value="HATPase_c"/>
    <property type="match status" value="1"/>
</dbReference>
<dbReference type="PRINTS" id="PR00344">
    <property type="entry name" value="BCTRLSENSOR"/>
</dbReference>
<keyword evidence="11 14" id="KW-1133">Transmembrane helix</keyword>
<evidence type="ECO:0000256" key="12">
    <source>
        <dbReference type="ARBA" id="ARBA00023012"/>
    </source>
</evidence>
<dbReference type="CDD" id="cd00082">
    <property type="entry name" value="HisKA"/>
    <property type="match status" value="1"/>
</dbReference>
<dbReference type="Proteomes" id="UP000003175">
    <property type="component" value="Unassembled WGS sequence"/>
</dbReference>
<dbReference type="SUPFAM" id="SSF158472">
    <property type="entry name" value="HAMP domain-like"/>
    <property type="match status" value="1"/>
</dbReference>
<dbReference type="InterPro" id="IPR003661">
    <property type="entry name" value="HisK_dim/P_dom"/>
</dbReference>
<comment type="subcellular location">
    <subcellularLocation>
        <location evidence="2">Cell membrane</location>
        <topology evidence="2">Multi-pass membrane protein</topology>
    </subcellularLocation>
</comment>
<evidence type="ECO:0000256" key="3">
    <source>
        <dbReference type="ARBA" id="ARBA00012438"/>
    </source>
</evidence>
<evidence type="ECO:0000313" key="18">
    <source>
        <dbReference type="Proteomes" id="UP000003175"/>
    </source>
</evidence>
<dbReference type="PANTHER" id="PTHR45528">
    <property type="entry name" value="SENSOR HISTIDINE KINASE CPXA"/>
    <property type="match status" value="1"/>
</dbReference>
<keyword evidence="10" id="KW-0067">ATP-binding</keyword>
<keyword evidence="8" id="KW-0547">Nucleotide-binding</keyword>
<organism evidence="17 18">
    <name type="scientific">Selenomonas noxia F0398</name>
    <dbReference type="NCBI Taxonomy" id="702437"/>
    <lineage>
        <taxon>Bacteria</taxon>
        <taxon>Bacillati</taxon>
        <taxon>Bacillota</taxon>
        <taxon>Negativicutes</taxon>
        <taxon>Selenomonadales</taxon>
        <taxon>Selenomonadaceae</taxon>
        <taxon>Selenomonas</taxon>
    </lineage>
</organism>
<dbReference type="Pfam" id="PF00512">
    <property type="entry name" value="HisKA"/>
    <property type="match status" value="1"/>
</dbReference>
<dbReference type="SUPFAM" id="SSF47384">
    <property type="entry name" value="Homodimeric domain of signal transducing histidine kinase"/>
    <property type="match status" value="1"/>
</dbReference>
<evidence type="ECO:0000256" key="11">
    <source>
        <dbReference type="ARBA" id="ARBA00022989"/>
    </source>
</evidence>
<dbReference type="SMART" id="SM00388">
    <property type="entry name" value="HisKA"/>
    <property type="match status" value="1"/>
</dbReference>
<evidence type="ECO:0000259" key="16">
    <source>
        <dbReference type="PROSITE" id="PS50885"/>
    </source>
</evidence>
<evidence type="ECO:0000256" key="4">
    <source>
        <dbReference type="ARBA" id="ARBA00022475"/>
    </source>
</evidence>
<feature type="domain" description="Histidine kinase" evidence="15">
    <location>
        <begin position="272"/>
        <end position="491"/>
    </location>
</feature>
<dbReference type="PROSITE" id="PS50109">
    <property type="entry name" value="HIS_KIN"/>
    <property type="match status" value="1"/>
</dbReference>
<keyword evidence="6" id="KW-0808">Transferase</keyword>
<dbReference type="InterPro" id="IPR036890">
    <property type="entry name" value="HATPase_C_sf"/>
</dbReference>
<dbReference type="PROSITE" id="PS50885">
    <property type="entry name" value="HAMP"/>
    <property type="match status" value="1"/>
</dbReference>
<keyword evidence="12" id="KW-0902">Two-component regulatory system</keyword>
<sequence length="496" mass="54279">MGIRDISLKTKLLVTNALMIAIPICVLVAVGAALLGGLRQAGTLQQQVLALLWPEQGATLSVQFALSSLRAESEKKKFKLDNIENDIRLLEGAGVRLLAVQKDARYLTQGADPEEIRRMVALKCTAGGSALTWDTEGLFFRYEGARSGTIIMGAGIVPMMGSGEEPLIPRDMRETVLNAALILLILISSAGILLLGRYLAHLLSAQILAPLEEMRTAAAAIRRGDLDHALPPMGNDEVGATCRAFDTMRSDLKRAREREQQEDARRRELFIGILHDIATPLTAIKGYASGILDGIARTPEKQRMYAERIIGSAATMERLTTRLREFLRVEAGQLPLTWEIVCARDFLTESVQEHASDFLEQGLQLSMEESAIKARICIDRAEFSRVLKNIWENSSKYRRGNTAAVRMSLAEENEQLVIRCDDDGVGVAANDLPKLFDSFYRTDAARSNVAHGSGLGLAIVRQIITTLGGSVHAEQSPESGLRIVIQLPIVKEGDPS</sequence>
<dbReference type="InterPro" id="IPR050398">
    <property type="entry name" value="HssS/ArlS-like"/>
</dbReference>
<dbReference type="InterPro" id="IPR003660">
    <property type="entry name" value="HAMP_dom"/>
</dbReference>
<reference evidence="17 18" key="1">
    <citation type="submission" date="2011-08" db="EMBL/GenBank/DDBJ databases">
        <title>The Genome Sequence of Selenomonas noxia F0398.</title>
        <authorList>
            <consortium name="The Broad Institute Genome Sequencing Platform"/>
            <person name="Earl A."/>
            <person name="Ward D."/>
            <person name="Feldgarden M."/>
            <person name="Gevers D."/>
            <person name="Izard J."/>
            <person name="Ganesan A."/>
            <person name="Blanton J.M."/>
            <person name="Baranova O.V."/>
            <person name="Tanner A.C."/>
            <person name="Dewhirst F.E."/>
            <person name="Young S.K."/>
            <person name="Zeng Q."/>
            <person name="Gargeya S."/>
            <person name="Fitzgerald M."/>
            <person name="Haas B."/>
            <person name="Abouelleil A."/>
            <person name="Alvarado L."/>
            <person name="Arachchi H.M."/>
            <person name="Berlin A."/>
            <person name="Brown A."/>
            <person name="Chapman S.B."/>
            <person name="Chen Z."/>
            <person name="Dunbar C."/>
            <person name="Freedman E."/>
            <person name="Gearin G."/>
            <person name="Gellesch M."/>
            <person name="Goldberg J."/>
            <person name="Griggs A."/>
            <person name="Gujja S."/>
            <person name="Heiman D."/>
            <person name="Howarth C."/>
            <person name="Larson L."/>
            <person name="Lui A."/>
            <person name="MacDonald P.J.P."/>
            <person name="Montmayeur A."/>
            <person name="Murphy C."/>
            <person name="Neiman D."/>
            <person name="Pearson M."/>
            <person name="Priest M."/>
            <person name="Roberts A."/>
            <person name="Saif S."/>
            <person name="Shea T."/>
            <person name="Shenoy N."/>
            <person name="Sisk P."/>
            <person name="Stolte C."/>
            <person name="Sykes S."/>
            <person name="Wortman J."/>
            <person name="Nusbaum C."/>
            <person name="Birren B."/>
        </authorList>
    </citation>
    <scope>NUCLEOTIDE SEQUENCE [LARGE SCALE GENOMIC DNA]</scope>
    <source>
        <strain evidence="17 18">F0398</strain>
    </source>
</reference>
<keyword evidence="18" id="KW-1185">Reference proteome</keyword>
<evidence type="ECO:0000256" key="7">
    <source>
        <dbReference type="ARBA" id="ARBA00022692"/>
    </source>
</evidence>
<feature type="domain" description="HAMP" evidence="16">
    <location>
        <begin position="205"/>
        <end position="257"/>
    </location>
</feature>
<feature type="transmembrane region" description="Helical" evidence="14">
    <location>
        <begin position="176"/>
        <end position="200"/>
    </location>
</feature>
<evidence type="ECO:0000256" key="5">
    <source>
        <dbReference type="ARBA" id="ARBA00022553"/>
    </source>
</evidence>
<keyword evidence="9" id="KW-0418">Kinase</keyword>
<evidence type="ECO:0000256" key="13">
    <source>
        <dbReference type="ARBA" id="ARBA00023136"/>
    </source>
</evidence>
<accession>A0ABP2MNR2</accession>
<dbReference type="InterPro" id="IPR003594">
    <property type="entry name" value="HATPase_dom"/>
</dbReference>
<dbReference type="Pfam" id="PF02518">
    <property type="entry name" value="HATPase_c"/>
    <property type="match status" value="1"/>
</dbReference>
<dbReference type="Gene3D" id="1.10.287.130">
    <property type="match status" value="1"/>
</dbReference>
<evidence type="ECO:0000313" key="17">
    <source>
        <dbReference type="EMBL" id="EHG23871.1"/>
    </source>
</evidence>
<keyword evidence="7 14" id="KW-0812">Transmembrane</keyword>
<dbReference type="Pfam" id="PF00672">
    <property type="entry name" value="HAMP"/>
    <property type="match status" value="1"/>
</dbReference>
<dbReference type="PANTHER" id="PTHR45528:SF1">
    <property type="entry name" value="SENSOR HISTIDINE KINASE CPXA"/>
    <property type="match status" value="1"/>
</dbReference>
<dbReference type="CDD" id="cd06225">
    <property type="entry name" value="HAMP"/>
    <property type="match status" value="1"/>
</dbReference>
<evidence type="ECO:0000256" key="2">
    <source>
        <dbReference type="ARBA" id="ARBA00004651"/>
    </source>
</evidence>
<dbReference type="Gene3D" id="6.10.340.10">
    <property type="match status" value="1"/>
</dbReference>
<dbReference type="EC" id="2.7.13.3" evidence="3"/>
<evidence type="ECO:0000256" key="14">
    <source>
        <dbReference type="SAM" id="Phobius"/>
    </source>
</evidence>
<evidence type="ECO:0000256" key="8">
    <source>
        <dbReference type="ARBA" id="ARBA00022741"/>
    </source>
</evidence>
<proteinExistence type="predicted"/>
<dbReference type="SUPFAM" id="SSF55874">
    <property type="entry name" value="ATPase domain of HSP90 chaperone/DNA topoisomerase II/histidine kinase"/>
    <property type="match status" value="1"/>
</dbReference>
<dbReference type="SMART" id="SM00304">
    <property type="entry name" value="HAMP"/>
    <property type="match status" value="1"/>
</dbReference>
<gene>
    <name evidence="17" type="ORF">HMPREF9432_01545</name>
</gene>
<keyword evidence="4" id="KW-1003">Cell membrane</keyword>
<dbReference type="InterPro" id="IPR036097">
    <property type="entry name" value="HisK_dim/P_sf"/>
</dbReference>
<dbReference type="RefSeq" id="WP_006696767.1">
    <property type="nucleotide sequence ID" value="NZ_JH376860.1"/>
</dbReference>
<comment type="catalytic activity">
    <reaction evidence="1">
        <text>ATP + protein L-histidine = ADP + protein N-phospho-L-histidine.</text>
        <dbReference type="EC" id="2.7.13.3"/>
    </reaction>
</comment>
<dbReference type="Gene3D" id="3.30.565.10">
    <property type="entry name" value="Histidine kinase-like ATPase, C-terminal domain"/>
    <property type="match status" value="1"/>
</dbReference>
<name>A0ABP2MNR2_9FIRM</name>
<evidence type="ECO:0000256" key="10">
    <source>
        <dbReference type="ARBA" id="ARBA00022840"/>
    </source>
</evidence>
<evidence type="ECO:0000256" key="1">
    <source>
        <dbReference type="ARBA" id="ARBA00000085"/>
    </source>
</evidence>
<comment type="caution">
    <text evidence="17">The sequence shown here is derived from an EMBL/GenBank/DDBJ whole genome shotgun (WGS) entry which is preliminary data.</text>
</comment>
<keyword evidence="13 14" id="KW-0472">Membrane</keyword>